<dbReference type="PANTHER" id="PTHR48054:SF82">
    <property type="entry name" value="LRR RECEPTOR-LIKE SERINE_THREONINE-PROTEIN KINASE FLS2"/>
    <property type="match status" value="1"/>
</dbReference>
<dbReference type="SUPFAM" id="SSF52058">
    <property type="entry name" value="L domain-like"/>
    <property type="match status" value="1"/>
</dbReference>
<dbReference type="InterPro" id="IPR001611">
    <property type="entry name" value="Leu-rich_rpt"/>
</dbReference>
<evidence type="ECO:0000313" key="1">
    <source>
        <dbReference type="EMBL" id="KAJ8427013.1"/>
    </source>
</evidence>
<dbReference type="InterPro" id="IPR052592">
    <property type="entry name" value="LRR-RLK"/>
</dbReference>
<dbReference type="Gene3D" id="3.80.10.10">
    <property type="entry name" value="Ribonuclease Inhibitor"/>
    <property type="match status" value="2"/>
</dbReference>
<dbReference type="InterPro" id="IPR032675">
    <property type="entry name" value="LRR_dom_sf"/>
</dbReference>
<accession>A0A9Q1GYV2</accession>
<gene>
    <name evidence="1" type="ORF">Cgig2_013331</name>
</gene>
<dbReference type="Pfam" id="PF00560">
    <property type="entry name" value="LRR_1"/>
    <property type="match status" value="2"/>
</dbReference>
<reference evidence="1" key="1">
    <citation type="submission" date="2022-04" db="EMBL/GenBank/DDBJ databases">
        <title>Carnegiea gigantea Genome sequencing and assembly v2.</title>
        <authorList>
            <person name="Copetti D."/>
            <person name="Sanderson M.J."/>
            <person name="Burquez A."/>
            <person name="Wojciechowski M.F."/>
        </authorList>
    </citation>
    <scope>NUCLEOTIDE SEQUENCE</scope>
    <source>
        <strain evidence="1">SGP5-SGP5p</strain>
        <tissue evidence="1">Aerial part</tissue>
    </source>
</reference>
<proteinExistence type="predicted"/>
<dbReference type="EMBL" id="JAKOGI010001200">
    <property type="protein sequence ID" value="KAJ8427013.1"/>
    <property type="molecule type" value="Genomic_DNA"/>
</dbReference>
<keyword evidence="2" id="KW-1185">Reference proteome</keyword>
<evidence type="ECO:0000313" key="2">
    <source>
        <dbReference type="Proteomes" id="UP001153076"/>
    </source>
</evidence>
<protein>
    <submittedName>
        <fullName evidence="1">Uncharacterized protein</fullName>
    </submittedName>
</protein>
<sequence length="219" mass="24558">MQSFSLISSLNTCAQILQLQSFSNHFNDNRIFQLLFSFSTFVSSLVYLNLGDNQIPGVIPSGLGSIHSLSYLDLSYNAPAGPILENFQTSSILHVYLYRNKFRLHGCHPKSLWSFCSLQTLSLGDNLLNGLSSIFQAWCRSACSILTFLPLLHPLHPDSNLGGDLPLPINWKREGVHHPRGFIPDEISTFSSLRELYLDENQLNGTISPSLGQLYMHEM</sequence>
<dbReference type="Proteomes" id="UP001153076">
    <property type="component" value="Unassembled WGS sequence"/>
</dbReference>
<dbReference type="PANTHER" id="PTHR48054">
    <property type="entry name" value="RECEPTOR KINASE-LIKE PROTEIN XA21"/>
    <property type="match status" value="1"/>
</dbReference>
<organism evidence="1 2">
    <name type="scientific">Carnegiea gigantea</name>
    <dbReference type="NCBI Taxonomy" id="171969"/>
    <lineage>
        <taxon>Eukaryota</taxon>
        <taxon>Viridiplantae</taxon>
        <taxon>Streptophyta</taxon>
        <taxon>Embryophyta</taxon>
        <taxon>Tracheophyta</taxon>
        <taxon>Spermatophyta</taxon>
        <taxon>Magnoliopsida</taxon>
        <taxon>eudicotyledons</taxon>
        <taxon>Gunneridae</taxon>
        <taxon>Pentapetalae</taxon>
        <taxon>Caryophyllales</taxon>
        <taxon>Cactineae</taxon>
        <taxon>Cactaceae</taxon>
        <taxon>Cactoideae</taxon>
        <taxon>Echinocereeae</taxon>
        <taxon>Carnegiea</taxon>
    </lineage>
</organism>
<comment type="caution">
    <text evidence="1">The sequence shown here is derived from an EMBL/GenBank/DDBJ whole genome shotgun (WGS) entry which is preliminary data.</text>
</comment>
<name>A0A9Q1GYV2_9CARY</name>
<dbReference type="AlphaFoldDB" id="A0A9Q1GYV2"/>